<dbReference type="InterPro" id="IPR022147">
    <property type="entry name" value="GSIII_N"/>
</dbReference>
<dbReference type="SMART" id="SM01230">
    <property type="entry name" value="Gln-synt_C"/>
    <property type="match status" value="1"/>
</dbReference>
<dbReference type="InterPro" id="IPR008146">
    <property type="entry name" value="Gln_synth_cat_dom"/>
</dbReference>
<name>A0A6J6DBZ3_9ZZZZ</name>
<dbReference type="InterPro" id="IPR008147">
    <property type="entry name" value="Gln_synt_N"/>
</dbReference>
<proteinExistence type="predicted"/>
<dbReference type="PROSITE" id="PS51986">
    <property type="entry name" value="GS_BETA_GRASP"/>
    <property type="match status" value="1"/>
</dbReference>
<reference evidence="3" key="1">
    <citation type="submission" date="2020-05" db="EMBL/GenBank/DDBJ databases">
        <authorList>
            <person name="Chiriac C."/>
            <person name="Salcher M."/>
            <person name="Ghai R."/>
            <person name="Kavagutti S V."/>
        </authorList>
    </citation>
    <scope>NUCLEOTIDE SEQUENCE</scope>
</reference>
<dbReference type="Pfam" id="PF18318">
    <property type="entry name" value="Gln-synt_C-ter"/>
    <property type="match status" value="1"/>
</dbReference>
<dbReference type="AlphaFoldDB" id="A0A6J6DBZ3"/>
<dbReference type="InterPro" id="IPR052725">
    <property type="entry name" value="GS_Type-3"/>
</dbReference>
<feature type="domain" description="GS catalytic" evidence="2">
    <location>
        <begin position="190"/>
        <end position="624"/>
    </location>
</feature>
<dbReference type="Pfam" id="PF00120">
    <property type="entry name" value="Gln-synt_C"/>
    <property type="match status" value="1"/>
</dbReference>
<evidence type="ECO:0000313" key="3">
    <source>
        <dbReference type="EMBL" id="CAB4561507.1"/>
    </source>
</evidence>
<dbReference type="PANTHER" id="PTHR42974:SF1">
    <property type="entry name" value="TYPE-3 GLUTAMINE SYNTHETASE"/>
    <property type="match status" value="1"/>
</dbReference>
<dbReference type="Gene3D" id="3.30.590.10">
    <property type="entry name" value="Glutamine synthetase/guanido kinase, catalytic domain"/>
    <property type="match status" value="1"/>
</dbReference>
<organism evidence="3">
    <name type="scientific">freshwater metagenome</name>
    <dbReference type="NCBI Taxonomy" id="449393"/>
    <lineage>
        <taxon>unclassified sequences</taxon>
        <taxon>metagenomes</taxon>
        <taxon>ecological metagenomes</taxon>
    </lineage>
</organism>
<dbReference type="EMBL" id="CAEZSR010000061">
    <property type="protein sequence ID" value="CAB4561507.1"/>
    <property type="molecule type" value="Genomic_DNA"/>
</dbReference>
<dbReference type="GO" id="GO:0004356">
    <property type="term" value="F:glutamine synthetase activity"/>
    <property type="evidence" value="ECO:0007669"/>
    <property type="project" value="InterPro"/>
</dbReference>
<dbReference type="GO" id="GO:0006542">
    <property type="term" value="P:glutamine biosynthetic process"/>
    <property type="evidence" value="ECO:0007669"/>
    <property type="project" value="InterPro"/>
</dbReference>
<protein>
    <submittedName>
        <fullName evidence="3">Unannotated protein</fullName>
    </submittedName>
</protein>
<gene>
    <name evidence="3" type="ORF">UFOPK1493_01816</name>
</gene>
<dbReference type="Gene3D" id="1.20.120.1560">
    <property type="match status" value="1"/>
</dbReference>
<sequence length="735" mass="81036">MTSPASDGRRRAIEVASNRAPRIFTDPESSGAKASEIFGTNTFDQKAMAERLPKDVYRSLVKTVHGGHRLDQNIATVVAHAVKEWAIEKGATHYCHWFQPNTGATAEKHDAFLTTGDDGQPIERFDASQLIQSEPDASSFPSGGLRATFEARGYTAWDPSSPIFVMDSPNGKTLCLPSVFVSYHGQALDKKTPLLRSDEYLARHAEAVLRLFGQDGVRVFSTLGPEQEYFLIDEAFYVMRPDLMACGRTLIGAKGAKGQELEDQYFGSIKPRILAFMQEVEHELFKLGVPMKTRHNEVAPAQFEAAPVYESVSVAADHNQLTMEIMRRVAERHHFALLLHEKPFGGVNGSGKHNNWSLATSDGENLLNPGATPEKNLRFLVFLMATLKAVHRHQGALRAAIASAGNDHRLGANEAPPAIISAFIGDALTRILDQIESGKVKGATAESQVINLGVSKLPELARDNTDRNRTSPFAFTGNKFEFRAVGSSHSSATPMATLNAAVGEALEEMAKRLKKAIAATADFDAAVMSVIREYVTETKAIRFEGNGYSEEWRDEAARRGLLNLAKTPEALKQLVAPATKKLFTRSGVYRSDELESRYHLELERYIKDLEIEVASMDELVVGFVLPAVYKHQGQLASSIEAVLDVLDDEDDLLAPQVEELRAVARLIAEIKARLEAMRASVRATHGKEPEAVARQFADRVVPAMEALRDVCDRAESEVDDALWPLPKYREMLFVV</sequence>
<dbReference type="InterPro" id="IPR014746">
    <property type="entry name" value="Gln_synth/guanido_kin_cat_dom"/>
</dbReference>
<dbReference type="Pfam" id="PF12437">
    <property type="entry name" value="GSIII_N"/>
    <property type="match status" value="1"/>
</dbReference>
<evidence type="ECO:0000259" key="2">
    <source>
        <dbReference type="PROSITE" id="PS51987"/>
    </source>
</evidence>
<dbReference type="InterPro" id="IPR040577">
    <property type="entry name" value="Gln-synt_C"/>
</dbReference>
<dbReference type="PANTHER" id="PTHR42974">
    <property type="entry name" value="GLUTAMINE SYNTHETASE"/>
    <property type="match status" value="1"/>
</dbReference>
<dbReference type="InterPro" id="IPR027303">
    <property type="entry name" value="Gln_synth_gly_rich_site"/>
</dbReference>
<dbReference type="PROSITE" id="PS00181">
    <property type="entry name" value="GLNA_ATP"/>
    <property type="match status" value="1"/>
</dbReference>
<feature type="domain" description="GS beta-grasp" evidence="1">
    <location>
        <begin position="92"/>
        <end position="185"/>
    </location>
</feature>
<accession>A0A6J6DBZ3</accession>
<dbReference type="SUPFAM" id="SSF55931">
    <property type="entry name" value="Glutamine synthetase/guanido kinase"/>
    <property type="match status" value="1"/>
</dbReference>
<evidence type="ECO:0000259" key="1">
    <source>
        <dbReference type="PROSITE" id="PS51986"/>
    </source>
</evidence>
<dbReference type="PROSITE" id="PS51987">
    <property type="entry name" value="GS_CATALYTIC"/>
    <property type="match status" value="1"/>
</dbReference>